<dbReference type="Pfam" id="PF06750">
    <property type="entry name" value="A24_N_bact"/>
    <property type="match status" value="1"/>
</dbReference>
<reference evidence="11" key="1">
    <citation type="submission" date="2017-09" db="EMBL/GenBank/DDBJ databases">
        <title>Depth-based differentiation of microbial function through sediment-hosted aquifers and enrichment of novel symbionts in the deep terrestrial subsurface.</title>
        <authorList>
            <person name="Probst A.J."/>
            <person name="Ladd B."/>
            <person name="Jarett J.K."/>
            <person name="Geller-Mcgrath D.E."/>
            <person name="Sieber C.M.K."/>
            <person name="Emerson J.B."/>
            <person name="Anantharaman K."/>
            <person name="Thomas B.C."/>
            <person name="Malmstrom R."/>
            <person name="Stieglmeier M."/>
            <person name="Klingl A."/>
            <person name="Woyke T."/>
            <person name="Ryan C.M."/>
            <person name="Banfield J.F."/>
        </authorList>
    </citation>
    <scope>NUCLEOTIDE SEQUENCE [LARGE SCALE GENOMIC DNA]</scope>
</reference>
<dbReference type="Pfam" id="PF01478">
    <property type="entry name" value="Peptidase_A24"/>
    <property type="match status" value="1"/>
</dbReference>
<evidence type="ECO:0008006" key="12">
    <source>
        <dbReference type="Google" id="ProtNLM"/>
    </source>
</evidence>
<evidence type="ECO:0000256" key="7">
    <source>
        <dbReference type="SAM" id="Phobius"/>
    </source>
</evidence>
<feature type="transmembrane region" description="Helical" evidence="7">
    <location>
        <begin position="171"/>
        <end position="188"/>
    </location>
</feature>
<dbReference type="AlphaFoldDB" id="A0A2M7U6E7"/>
<name>A0A2M7U6E7_9BACT</name>
<dbReference type="InterPro" id="IPR000045">
    <property type="entry name" value="Prepilin_IV_endopep_pep"/>
</dbReference>
<feature type="transmembrane region" description="Helical" evidence="7">
    <location>
        <begin position="113"/>
        <end position="134"/>
    </location>
</feature>
<dbReference type="EMBL" id="PFOE01000107">
    <property type="protein sequence ID" value="PIZ66794.1"/>
    <property type="molecule type" value="Genomic_DNA"/>
</dbReference>
<dbReference type="PANTHER" id="PTHR30487">
    <property type="entry name" value="TYPE 4 PREPILIN-LIKE PROTEINS LEADER PEPTIDE-PROCESSING ENZYME"/>
    <property type="match status" value="1"/>
</dbReference>
<gene>
    <name evidence="10" type="ORF">COY13_04815</name>
</gene>
<feature type="transmembrane region" description="Helical" evidence="7">
    <location>
        <begin position="6"/>
        <end position="25"/>
    </location>
</feature>
<comment type="caution">
    <text evidence="10">The sequence shown here is derived from an EMBL/GenBank/DDBJ whole genome shotgun (WGS) entry which is preliminary data.</text>
</comment>
<proteinExistence type="inferred from homology"/>
<accession>A0A2M7U6E7</accession>
<protein>
    <recommendedName>
        <fullName evidence="12">Prepilin peptidase</fullName>
    </recommendedName>
</protein>
<keyword evidence="6 7" id="KW-0472">Membrane</keyword>
<keyword evidence="5 7" id="KW-1133">Transmembrane helix</keyword>
<dbReference type="Gene3D" id="1.20.120.1220">
    <property type="match status" value="1"/>
</dbReference>
<evidence type="ECO:0000256" key="3">
    <source>
        <dbReference type="ARBA" id="ARBA00022475"/>
    </source>
</evidence>
<feature type="transmembrane region" description="Helical" evidence="7">
    <location>
        <begin position="217"/>
        <end position="235"/>
    </location>
</feature>
<evidence type="ECO:0000259" key="8">
    <source>
        <dbReference type="Pfam" id="PF01478"/>
    </source>
</evidence>
<evidence type="ECO:0000256" key="5">
    <source>
        <dbReference type="ARBA" id="ARBA00022989"/>
    </source>
</evidence>
<feature type="transmembrane region" description="Helical" evidence="7">
    <location>
        <begin position="244"/>
        <end position="261"/>
    </location>
</feature>
<dbReference type="InterPro" id="IPR050882">
    <property type="entry name" value="Prepilin_peptidase/N-MTase"/>
</dbReference>
<comment type="similarity">
    <text evidence="2">Belongs to the peptidase A24 family.</text>
</comment>
<feature type="transmembrane region" description="Helical" evidence="7">
    <location>
        <begin position="74"/>
        <end position="93"/>
    </location>
</feature>
<dbReference type="GO" id="GO:0006465">
    <property type="term" value="P:signal peptide processing"/>
    <property type="evidence" value="ECO:0007669"/>
    <property type="project" value="TreeGrafter"/>
</dbReference>
<dbReference type="PANTHER" id="PTHR30487:SF0">
    <property type="entry name" value="PREPILIN LEADER PEPTIDASE_N-METHYLTRANSFERASE-RELATED"/>
    <property type="match status" value="1"/>
</dbReference>
<dbReference type="GO" id="GO:0005886">
    <property type="term" value="C:plasma membrane"/>
    <property type="evidence" value="ECO:0007669"/>
    <property type="project" value="UniProtKB-SubCell"/>
</dbReference>
<evidence type="ECO:0000313" key="11">
    <source>
        <dbReference type="Proteomes" id="UP000230177"/>
    </source>
</evidence>
<evidence type="ECO:0000313" key="10">
    <source>
        <dbReference type="EMBL" id="PIZ66794.1"/>
    </source>
</evidence>
<organism evidence="10 11">
    <name type="scientific">Candidatus Roizmanbacteria bacterium CG_4_10_14_0_2_um_filter_36_35</name>
    <dbReference type="NCBI Taxonomy" id="1974822"/>
    <lineage>
        <taxon>Bacteria</taxon>
        <taxon>Candidatus Roizmaniibacteriota</taxon>
    </lineage>
</organism>
<keyword evidence="3" id="KW-1003">Cell membrane</keyword>
<evidence type="ECO:0000256" key="2">
    <source>
        <dbReference type="ARBA" id="ARBA00005801"/>
    </source>
</evidence>
<evidence type="ECO:0000256" key="1">
    <source>
        <dbReference type="ARBA" id="ARBA00004651"/>
    </source>
</evidence>
<feature type="domain" description="Prepilin peptidase A24 N-terminal" evidence="9">
    <location>
        <begin position="12"/>
        <end position="90"/>
    </location>
</feature>
<sequence>MATLITKVFIFILGSAVGSFLNVLIDRLPKNEKITGWSHCDNCKEKLRWYDLIPVFSFVFLRGKCRYCHKKLSWQYPIVEMVTGIALVYVLSFRPSEARGGIFLSDPSTSLPLVASLGMTAMLGIISCLIVVFFSDLKYHLISDYILLALFGFSILDKFFNNITIQQYSNFFISGLIVALPIFLIYYFSRERAMGLGDVYLSAITGFLLSWKVGYLALYIAFVTGAIFGSFLIVLHKKKLKSKIPFGPFIVIGTMVMLFWGEKIMEIIKRLYGF</sequence>
<dbReference type="InterPro" id="IPR010627">
    <property type="entry name" value="Prepilin_pept_A24_N"/>
</dbReference>
<evidence type="ECO:0000256" key="6">
    <source>
        <dbReference type="ARBA" id="ARBA00023136"/>
    </source>
</evidence>
<comment type="subcellular location">
    <subcellularLocation>
        <location evidence="1">Cell membrane</location>
        <topology evidence="1">Multi-pass membrane protein</topology>
    </subcellularLocation>
</comment>
<evidence type="ECO:0000256" key="4">
    <source>
        <dbReference type="ARBA" id="ARBA00022692"/>
    </source>
</evidence>
<dbReference type="Proteomes" id="UP000230177">
    <property type="component" value="Unassembled WGS sequence"/>
</dbReference>
<feature type="domain" description="Prepilin type IV endopeptidase peptidase" evidence="8">
    <location>
        <begin position="125"/>
        <end position="229"/>
    </location>
</feature>
<keyword evidence="4 7" id="KW-0812">Transmembrane</keyword>
<dbReference type="GO" id="GO:0004190">
    <property type="term" value="F:aspartic-type endopeptidase activity"/>
    <property type="evidence" value="ECO:0007669"/>
    <property type="project" value="InterPro"/>
</dbReference>
<evidence type="ECO:0000259" key="9">
    <source>
        <dbReference type="Pfam" id="PF06750"/>
    </source>
</evidence>